<dbReference type="AlphaFoldDB" id="A0AA36F0Q1"/>
<sequence length="102" mass="11998">MMPRSRSTSVEQRRKDSARRMRSLRAVETAEKTAERRTKNRIRMQLIRATETPEKTSRRKTLDRIKKRQKRAAEASQPTSKCIQLTQAAEINLVCFLLLLVW</sequence>
<accession>A0AA36F0Q1</accession>
<name>A0AA36F0Q1_OCTVU</name>
<evidence type="ECO:0000313" key="2">
    <source>
        <dbReference type="EMBL" id="CAI9720172.1"/>
    </source>
</evidence>
<evidence type="ECO:0000256" key="1">
    <source>
        <dbReference type="SAM" id="MobiDB-lite"/>
    </source>
</evidence>
<organism evidence="2 3">
    <name type="scientific">Octopus vulgaris</name>
    <name type="common">Common octopus</name>
    <dbReference type="NCBI Taxonomy" id="6645"/>
    <lineage>
        <taxon>Eukaryota</taxon>
        <taxon>Metazoa</taxon>
        <taxon>Spiralia</taxon>
        <taxon>Lophotrochozoa</taxon>
        <taxon>Mollusca</taxon>
        <taxon>Cephalopoda</taxon>
        <taxon>Coleoidea</taxon>
        <taxon>Octopodiformes</taxon>
        <taxon>Octopoda</taxon>
        <taxon>Incirrata</taxon>
        <taxon>Octopodidae</taxon>
        <taxon>Octopus</taxon>
    </lineage>
</organism>
<reference evidence="2" key="1">
    <citation type="submission" date="2023-08" db="EMBL/GenBank/DDBJ databases">
        <authorList>
            <person name="Alioto T."/>
            <person name="Alioto T."/>
            <person name="Gomez Garrido J."/>
        </authorList>
    </citation>
    <scope>NUCLEOTIDE SEQUENCE</scope>
</reference>
<protein>
    <submittedName>
        <fullName evidence="2">Uncharacterized protein</fullName>
    </submittedName>
</protein>
<dbReference type="Proteomes" id="UP001162480">
    <property type="component" value="Chromosome 3"/>
</dbReference>
<gene>
    <name evidence="2" type="ORF">OCTVUL_1B012654</name>
</gene>
<feature type="compositionally biased region" description="Polar residues" evidence="1">
    <location>
        <begin position="1"/>
        <end position="10"/>
    </location>
</feature>
<feature type="compositionally biased region" description="Basic and acidic residues" evidence="1">
    <location>
        <begin position="28"/>
        <end position="37"/>
    </location>
</feature>
<keyword evidence="3" id="KW-1185">Reference proteome</keyword>
<feature type="region of interest" description="Disordered" evidence="1">
    <location>
        <begin position="1"/>
        <end position="37"/>
    </location>
</feature>
<dbReference type="EMBL" id="OX597816">
    <property type="protein sequence ID" value="CAI9720172.1"/>
    <property type="molecule type" value="Genomic_DNA"/>
</dbReference>
<evidence type="ECO:0000313" key="3">
    <source>
        <dbReference type="Proteomes" id="UP001162480"/>
    </source>
</evidence>
<feature type="region of interest" description="Disordered" evidence="1">
    <location>
        <begin position="50"/>
        <end position="79"/>
    </location>
</feature>
<feature type="compositionally biased region" description="Basic and acidic residues" evidence="1">
    <location>
        <begin position="51"/>
        <end position="64"/>
    </location>
</feature>
<proteinExistence type="predicted"/>